<protein>
    <recommendedName>
        <fullName evidence="6">Glucose-methanol-choline oxidoreductase C-terminal domain-containing protein</fullName>
    </recommendedName>
</protein>
<accession>A0A2A2FK51</accession>
<dbReference type="PANTHER" id="PTHR42784:SF1">
    <property type="entry name" value="PYRANOSE 2-OXIDASE"/>
    <property type="match status" value="1"/>
</dbReference>
<comment type="caution">
    <text evidence="7">The sequence shown here is derived from an EMBL/GenBank/DDBJ whole genome shotgun (WGS) entry which is preliminary data.</text>
</comment>
<keyword evidence="5" id="KW-0560">Oxidoreductase</keyword>
<name>A0A2A2FK51_9EURY</name>
<dbReference type="InterPro" id="IPR036188">
    <property type="entry name" value="FAD/NAD-bd_sf"/>
</dbReference>
<dbReference type="Proteomes" id="UP000218083">
    <property type="component" value="Unassembled WGS sequence"/>
</dbReference>
<organism evidence="7 8">
    <name type="scientific">Halorubrum salipaludis</name>
    <dbReference type="NCBI Taxonomy" id="2032630"/>
    <lineage>
        <taxon>Archaea</taxon>
        <taxon>Methanobacteriati</taxon>
        <taxon>Methanobacteriota</taxon>
        <taxon>Stenosarchaea group</taxon>
        <taxon>Halobacteria</taxon>
        <taxon>Halobacteriales</taxon>
        <taxon>Haloferacaceae</taxon>
        <taxon>Halorubrum</taxon>
    </lineage>
</organism>
<evidence type="ECO:0000256" key="5">
    <source>
        <dbReference type="ARBA" id="ARBA00023002"/>
    </source>
</evidence>
<keyword evidence="8" id="KW-1185">Reference proteome</keyword>
<comment type="cofactor">
    <cofactor evidence="1">
        <name>FAD</name>
        <dbReference type="ChEBI" id="CHEBI:57692"/>
    </cofactor>
</comment>
<evidence type="ECO:0000256" key="2">
    <source>
        <dbReference type="ARBA" id="ARBA00010790"/>
    </source>
</evidence>
<dbReference type="EMBL" id="NSKC01000002">
    <property type="protein sequence ID" value="PAU84943.1"/>
    <property type="molecule type" value="Genomic_DNA"/>
</dbReference>
<reference evidence="7 8" key="1">
    <citation type="submission" date="2017-08" db="EMBL/GenBank/DDBJ databases">
        <title>The strain WRN001 was isolated from Binhai saline alkaline soil, Tianjin, China.</title>
        <authorList>
            <person name="Liu D."/>
            <person name="Zhang G."/>
        </authorList>
    </citation>
    <scope>NUCLEOTIDE SEQUENCE [LARGE SCALE GENOMIC DNA]</scope>
    <source>
        <strain evidence="7 8">WN019</strain>
    </source>
</reference>
<keyword evidence="3" id="KW-0285">Flavoprotein</keyword>
<dbReference type="Pfam" id="PF05199">
    <property type="entry name" value="GMC_oxred_C"/>
    <property type="match status" value="1"/>
</dbReference>
<evidence type="ECO:0000256" key="4">
    <source>
        <dbReference type="ARBA" id="ARBA00022827"/>
    </source>
</evidence>
<gene>
    <name evidence="7" type="ORF">CK500_05400</name>
</gene>
<evidence type="ECO:0000313" key="7">
    <source>
        <dbReference type="EMBL" id="PAU84943.1"/>
    </source>
</evidence>
<evidence type="ECO:0000256" key="3">
    <source>
        <dbReference type="ARBA" id="ARBA00022630"/>
    </source>
</evidence>
<feature type="domain" description="Glucose-methanol-choline oxidoreductase C-terminal" evidence="6">
    <location>
        <begin position="366"/>
        <end position="484"/>
    </location>
</feature>
<dbReference type="InterPro" id="IPR051473">
    <property type="entry name" value="P2Ox-like"/>
</dbReference>
<dbReference type="SUPFAM" id="SSF51905">
    <property type="entry name" value="FAD/NAD(P)-binding domain"/>
    <property type="match status" value="1"/>
</dbReference>
<dbReference type="InterPro" id="IPR007867">
    <property type="entry name" value="GMC_OxRtase_C"/>
</dbReference>
<evidence type="ECO:0000313" key="8">
    <source>
        <dbReference type="Proteomes" id="UP000218083"/>
    </source>
</evidence>
<dbReference type="GO" id="GO:0016614">
    <property type="term" value="F:oxidoreductase activity, acting on CH-OH group of donors"/>
    <property type="evidence" value="ECO:0007669"/>
    <property type="project" value="InterPro"/>
</dbReference>
<proteinExistence type="inferred from homology"/>
<dbReference type="SUPFAM" id="SSF54373">
    <property type="entry name" value="FAD-linked reductases, C-terminal domain"/>
    <property type="match status" value="1"/>
</dbReference>
<dbReference type="Pfam" id="PF13450">
    <property type="entry name" value="NAD_binding_8"/>
    <property type="match status" value="1"/>
</dbReference>
<dbReference type="AlphaFoldDB" id="A0A2A2FK51"/>
<sequence>MSIMTSDFKVCIIGSGIAGSLAALKLQEREVDVTVLEAGSWEDSLIDSTFYEVYDRFPWLKNLAFKIPGFTYPWVDSERDRFTNSGEREYDINKRRHKGIGGTVGRIKPIWHGWAIRPYPEDFNKNSEFDFGADWPLSYRDLEPYYFEAEQEMAVAGRADNPYRDREEYPIQKPKFDDLEQVFSPLEDQNILNIHSIPIATDPDTNDLSLFTTNSHIQRGIDEGVDYISNAVVRRLRTGDQGDRIDSVLYTKNGETRNLCADHFVVAAGGIESARLLLLSKNTEHPTGIANSSGCVGKYFMEHPMLKVTGDLEDPRRDILSEEANGELVSHEYYKPSEENPHSIMIGFRKQSGKEVSLLGVTEMAPQENNRISLNKKVTDDYNEPVPDISLSFNDRNTAALERVEKILLELCEILNVKVKSIHGPENPIYVNHHIGTTRMGDDPDTSVVNRNLRTHDIRNLSIISSSVFPTGFGVNPTLTIAALSLRAVDHICEQLGK</sequence>
<evidence type="ECO:0000256" key="1">
    <source>
        <dbReference type="ARBA" id="ARBA00001974"/>
    </source>
</evidence>
<evidence type="ECO:0000259" key="6">
    <source>
        <dbReference type="Pfam" id="PF05199"/>
    </source>
</evidence>
<comment type="similarity">
    <text evidence="2">Belongs to the GMC oxidoreductase family.</text>
</comment>
<dbReference type="Gene3D" id="3.50.50.60">
    <property type="entry name" value="FAD/NAD(P)-binding domain"/>
    <property type="match status" value="2"/>
</dbReference>
<keyword evidence="4" id="KW-0274">FAD</keyword>
<dbReference type="PANTHER" id="PTHR42784">
    <property type="entry name" value="PYRANOSE 2-OXIDASE"/>
    <property type="match status" value="1"/>
</dbReference>